<sequence length="840" mass="91424">MDPKKTVLIFLLCLVFLVIGLLLVATIGIGVWFGTRQLSTSQQSNFIISIDSTIPSDEAFSNGFIELELSLPTGIFTRGNVLVYLNGVQKYSYKFFPTNLQIPTQGLEDGTHIVTVEAKSTTNSNGVGEITILVQDPSLMLISIDYPLQIYPGMQITITAEVSGDPSHFVANYTSIFGQPTIMTSTIIQNGSILIGTITIPSNIVAVERFHTIPLVIYSIDQRTLMVPGIEIFFQLGVTNPFTIAEGIIDMESFPLTEASNTTNGTLDATLPPSFEVSITTGQSVEVPLEISEDSTAIEILVGFEGFGQHFIIPISSLQNTQRRRSIRQANPASTQTLSFMVTLPTGSVSNGEQIEMLIRLRNMVGELGPVQTITTITSKSEMGTFHIRLTWDQEVDMDLHVVDPNNEEIYFGDLSSSAQEGFLDLDSNAGCNIDRIKTENVYYELAISGQYIIRVDLWSACSITETINFDVLVEGCGVNQMVEGSFLPSEANGGGAGAGREVLVVNVTCNGFLAKGTVSYMTTMSRFNPLGSIVRVVDDAGNVYGTSQVERDVSDSRRGVYSLSYQPQDVDSTVYVEFLSSNNMIEVTDHSDVNIHVYRVTAGIIPSAEDTANRDVTITTADGSGAFHIMVTLTRMLPIYLSYGGEVTDYPRKADWENGKYAKGTNYPVSYFSGGVISIGGHVTDPDEFDDSVLLHEFGHLINARTGAVITGVDHMMVLLSLQISHSLKDLSNLNANYLGTTALNDHSSGDISENLIASAAFKLDNDIGLGAMMCQSLTDPNKLLLEVNYNRLGTLDAVDFSDMVSIVVCPLDDDQKTMSTDLLNEYNLPWIVEAGFCA</sequence>
<accession>A0AAV7JZG1</accession>
<protein>
    <submittedName>
        <fullName evidence="2">Uncharacterized protein</fullName>
    </submittedName>
</protein>
<dbReference type="Proteomes" id="UP001165289">
    <property type="component" value="Unassembled WGS sequence"/>
</dbReference>
<name>A0AAV7JZG1_9METZ</name>
<feature type="transmembrane region" description="Helical" evidence="1">
    <location>
        <begin position="7"/>
        <end position="33"/>
    </location>
</feature>
<keyword evidence="1" id="KW-0812">Transmembrane</keyword>
<gene>
    <name evidence="2" type="ORF">LOD99_3361</name>
</gene>
<dbReference type="AlphaFoldDB" id="A0AAV7JZG1"/>
<evidence type="ECO:0000256" key="1">
    <source>
        <dbReference type="SAM" id="Phobius"/>
    </source>
</evidence>
<keyword evidence="1" id="KW-1133">Transmembrane helix</keyword>
<dbReference type="EMBL" id="JAKMXF010000255">
    <property type="protein sequence ID" value="KAI6653859.1"/>
    <property type="molecule type" value="Genomic_DNA"/>
</dbReference>
<evidence type="ECO:0000313" key="3">
    <source>
        <dbReference type="Proteomes" id="UP001165289"/>
    </source>
</evidence>
<evidence type="ECO:0000313" key="2">
    <source>
        <dbReference type="EMBL" id="KAI6653859.1"/>
    </source>
</evidence>
<keyword evidence="3" id="KW-1185">Reference proteome</keyword>
<organism evidence="2 3">
    <name type="scientific">Oopsacas minuta</name>
    <dbReference type="NCBI Taxonomy" id="111878"/>
    <lineage>
        <taxon>Eukaryota</taxon>
        <taxon>Metazoa</taxon>
        <taxon>Porifera</taxon>
        <taxon>Hexactinellida</taxon>
        <taxon>Hexasterophora</taxon>
        <taxon>Lyssacinosida</taxon>
        <taxon>Leucopsacidae</taxon>
        <taxon>Oopsacas</taxon>
    </lineage>
</organism>
<comment type="caution">
    <text evidence="2">The sequence shown here is derived from an EMBL/GenBank/DDBJ whole genome shotgun (WGS) entry which is preliminary data.</text>
</comment>
<reference evidence="2 3" key="1">
    <citation type="journal article" date="2023" name="BMC Biol.">
        <title>The compact genome of the sponge Oopsacas minuta (Hexactinellida) is lacking key metazoan core genes.</title>
        <authorList>
            <person name="Santini S."/>
            <person name="Schenkelaars Q."/>
            <person name="Jourda C."/>
            <person name="Duchesne M."/>
            <person name="Belahbib H."/>
            <person name="Rocher C."/>
            <person name="Selva M."/>
            <person name="Riesgo A."/>
            <person name="Vervoort M."/>
            <person name="Leys S.P."/>
            <person name="Kodjabachian L."/>
            <person name="Le Bivic A."/>
            <person name="Borchiellini C."/>
            <person name="Claverie J.M."/>
            <person name="Renard E."/>
        </authorList>
    </citation>
    <scope>NUCLEOTIDE SEQUENCE [LARGE SCALE GENOMIC DNA]</scope>
    <source>
        <strain evidence="2">SPO-2</strain>
    </source>
</reference>
<keyword evidence="1" id="KW-0472">Membrane</keyword>
<proteinExistence type="predicted"/>